<protein>
    <recommendedName>
        <fullName evidence="4">DUF1534 domain-containing protein</fullName>
    </recommendedName>
</protein>
<evidence type="ECO:0000313" key="3">
    <source>
        <dbReference type="Proteomes" id="UP000183853"/>
    </source>
</evidence>
<feature type="region of interest" description="Disordered" evidence="1">
    <location>
        <begin position="1"/>
        <end position="25"/>
    </location>
</feature>
<accession>A0AB37ZDW6</accession>
<evidence type="ECO:0008006" key="4">
    <source>
        <dbReference type="Google" id="ProtNLM"/>
    </source>
</evidence>
<dbReference type="EMBL" id="FNHM01000001">
    <property type="protein sequence ID" value="SDL91968.1"/>
    <property type="molecule type" value="Genomic_DNA"/>
</dbReference>
<evidence type="ECO:0000256" key="1">
    <source>
        <dbReference type="SAM" id="MobiDB-lite"/>
    </source>
</evidence>
<organism evidence="2 3">
    <name type="scientific">Pseudomonas syringae</name>
    <dbReference type="NCBI Taxonomy" id="317"/>
    <lineage>
        <taxon>Bacteria</taxon>
        <taxon>Pseudomonadati</taxon>
        <taxon>Pseudomonadota</taxon>
        <taxon>Gammaproteobacteria</taxon>
        <taxon>Pseudomonadales</taxon>
        <taxon>Pseudomonadaceae</taxon>
        <taxon>Pseudomonas</taxon>
    </lineage>
</organism>
<reference evidence="2 3" key="1">
    <citation type="submission" date="2016-10" db="EMBL/GenBank/DDBJ databases">
        <authorList>
            <person name="Varghese N."/>
            <person name="Submissions S."/>
        </authorList>
    </citation>
    <scope>NUCLEOTIDE SEQUENCE [LARGE SCALE GENOMIC DNA]</scope>
    <source>
        <strain evidence="2 3">BS2122</strain>
    </source>
</reference>
<gene>
    <name evidence="2" type="ORF">SAMN05444505_10163</name>
</gene>
<comment type="caution">
    <text evidence="2">The sequence shown here is derived from an EMBL/GenBank/DDBJ whole genome shotgun (WGS) entry which is preliminary data.</text>
</comment>
<name>A0AB37ZDW6_PSESX</name>
<dbReference type="Proteomes" id="UP000183853">
    <property type="component" value="Unassembled WGS sequence"/>
</dbReference>
<sequence length="62" mass="7066">MEARRAKTRRFSGLAHESRPPAGRATNFQSNLKLVQHPFYCSVLPSRQQGDWVSPETVARIK</sequence>
<feature type="compositionally biased region" description="Basic residues" evidence="1">
    <location>
        <begin position="1"/>
        <end position="10"/>
    </location>
</feature>
<evidence type="ECO:0000313" key="2">
    <source>
        <dbReference type="EMBL" id="SDL91968.1"/>
    </source>
</evidence>
<dbReference type="AlphaFoldDB" id="A0AB37ZDW6"/>
<proteinExistence type="predicted"/>